<evidence type="ECO:0000313" key="2">
    <source>
        <dbReference type="EMBL" id="KAG1802081.1"/>
    </source>
</evidence>
<dbReference type="Proteomes" id="UP000719766">
    <property type="component" value="Unassembled WGS sequence"/>
</dbReference>
<comment type="caution">
    <text evidence="2">The sequence shown here is derived from an EMBL/GenBank/DDBJ whole genome shotgun (WGS) entry which is preliminary data.</text>
</comment>
<gene>
    <name evidence="2" type="ORF">HD556DRAFT_1334762</name>
</gene>
<organism evidence="2 3">
    <name type="scientific">Suillus plorans</name>
    <dbReference type="NCBI Taxonomy" id="116603"/>
    <lineage>
        <taxon>Eukaryota</taxon>
        <taxon>Fungi</taxon>
        <taxon>Dikarya</taxon>
        <taxon>Basidiomycota</taxon>
        <taxon>Agaricomycotina</taxon>
        <taxon>Agaricomycetes</taxon>
        <taxon>Agaricomycetidae</taxon>
        <taxon>Boletales</taxon>
        <taxon>Suillineae</taxon>
        <taxon>Suillaceae</taxon>
        <taxon>Suillus</taxon>
    </lineage>
</organism>
<reference evidence="2" key="1">
    <citation type="journal article" date="2020" name="New Phytol.">
        <title>Comparative genomics reveals dynamic genome evolution in host specialist ectomycorrhizal fungi.</title>
        <authorList>
            <person name="Lofgren L.A."/>
            <person name="Nguyen N.H."/>
            <person name="Vilgalys R."/>
            <person name="Ruytinx J."/>
            <person name="Liao H.L."/>
            <person name="Branco S."/>
            <person name="Kuo A."/>
            <person name="LaButti K."/>
            <person name="Lipzen A."/>
            <person name="Andreopoulos W."/>
            <person name="Pangilinan J."/>
            <person name="Riley R."/>
            <person name="Hundley H."/>
            <person name="Na H."/>
            <person name="Barry K."/>
            <person name="Grigoriev I.V."/>
            <person name="Stajich J.E."/>
            <person name="Kennedy P.G."/>
        </authorList>
    </citation>
    <scope>NUCLEOTIDE SEQUENCE</scope>
    <source>
        <strain evidence="2">S12</strain>
    </source>
</reference>
<sequence length="163" mass="18686">MSTHSSHIMQRSHHHGPYLQLPNISTRSRAAQITATALAAVCNDDIQIEDYLPEPRDEPYWDPNDLAVLRMVARQIDKGLFDVETQLKWKVPHTYRDGTNYMQQVVIPALASYFKATKEKTLLALKDGENADDVLAHLDDDRAYIMCFLGVDNEAHPLFRYFL</sequence>
<proteinExistence type="predicted"/>
<evidence type="ECO:0000313" key="3">
    <source>
        <dbReference type="Proteomes" id="UP000719766"/>
    </source>
</evidence>
<protein>
    <submittedName>
        <fullName evidence="2">Uncharacterized protein</fullName>
    </submittedName>
</protein>
<dbReference type="GeneID" id="64595623"/>
<dbReference type="RefSeq" id="XP_041165273.1">
    <property type="nucleotide sequence ID" value="XM_041301859.1"/>
</dbReference>
<dbReference type="OrthoDB" id="2634385at2759"/>
<accession>A0A9P7DSG6</accession>
<keyword evidence="3" id="KW-1185">Reference proteome</keyword>
<dbReference type="EMBL" id="JABBWE010000006">
    <property type="protein sequence ID" value="KAG1802081.1"/>
    <property type="molecule type" value="Genomic_DNA"/>
</dbReference>
<name>A0A9P7DSG6_9AGAM</name>
<feature type="region of interest" description="Disordered" evidence="1">
    <location>
        <begin position="1"/>
        <end position="21"/>
    </location>
</feature>
<evidence type="ECO:0000256" key="1">
    <source>
        <dbReference type="SAM" id="MobiDB-lite"/>
    </source>
</evidence>
<dbReference type="AlphaFoldDB" id="A0A9P7DSG6"/>